<dbReference type="InterPro" id="IPR050680">
    <property type="entry name" value="YpeA/RimI_acetyltransf"/>
</dbReference>
<evidence type="ECO:0000256" key="2">
    <source>
        <dbReference type="ARBA" id="ARBA00023315"/>
    </source>
</evidence>
<keyword evidence="5" id="KW-1185">Reference proteome</keyword>
<keyword evidence="1" id="KW-0808">Transferase</keyword>
<dbReference type="PROSITE" id="PS51186">
    <property type="entry name" value="GNAT"/>
    <property type="match status" value="1"/>
</dbReference>
<dbReference type="Pfam" id="PF00583">
    <property type="entry name" value="Acetyltransf_1"/>
    <property type="match status" value="1"/>
</dbReference>
<protein>
    <submittedName>
        <fullName evidence="4">GNAT family N-acetyltransferase</fullName>
    </submittedName>
</protein>
<accession>A0ABW8JRS9</accession>
<dbReference type="RefSeq" id="WP_404629577.1">
    <property type="nucleotide sequence ID" value="NZ_JADIKM010000001.1"/>
</dbReference>
<dbReference type="EMBL" id="JADIKM010000001">
    <property type="protein sequence ID" value="MFK2902450.1"/>
    <property type="molecule type" value="Genomic_DNA"/>
</dbReference>
<evidence type="ECO:0000313" key="5">
    <source>
        <dbReference type="Proteomes" id="UP001620460"/>
    </source>
</evidence>
<evidence type="ECO:0000256" key="1">
    <source>
        <dbReference type="ARBA" id="ARBA00022679"/>
    </source>
</evidence>
<keyword evidence="2" id="KW-0012">Acyltransferase</keyword>
<dbReference type="PANTHER" id="PTHR43420">
    <property type="entry name" value="ACETYLTRANSFERASE"/>
    <property type="match status" value="1"/>
</dbReference>
<proteinExistence type="predicted"/>
<evidence type="ECO:0000313" key="4">
    <source>
        <dbReference type="EMBL" id="MFK2902450.1"/>
    </source>
</evidence>
<dbReference type="CDD" id="cd04301">
    <property type="entry name" value="NAT_SF"/>
    <property type="match status" value="1"/>
</dbReference>
<dbReference type="Gene3D" id="3.40.630.30">
    <property type="match status" value="1"/>
</dbReference>
<sequence length="179" mass="19970">MLRPPLPPESTALKATHTAASSVAHAPATAAVRVRRAELSDLDDLVALEDATFDSDRMSRAQYRRHLDSDSASVLVASANHRRFLGTAVVFYRKGSRVARLYSLASRPEARGKGVGSALLATVEQAARQRGCRELRLEVRLDNASAIRLYERLGYRRLGRLERFYEDGADAWRYGKRLD</sequence>
<dbReference type="SUPFAM" id="SSF55729">
    <property type="entry name" value="Acyl-CoA N-acyltransferases (Nat)"/>
    <property type="match status" value="1"/>
</dbReference>
<name>A0ABW8JRS9_9GAMM</name>
<dbReference type="InterPro" id="IPR000182">
    <property type="entry name" value="GNAT_dom"/>
</dbReference>
<reference evidence="4 5" key="1">
    <citation type="submission" date="2020-10" db="EMBL/GenBank/DDBJ databases">
        <title>Phylogeny of dyella-like bacteria.</title>
        <authorList>
            <person name="Fu J."/>
        </authorList>
    </citation>
    <scope>NUCLEOTIDE SEQUENCE [LARGE SCALE GENOMIC DNA]</scope>
    <source>
        <strain evidence="4 5">Gsoil3046</strain>
    </source>
</reference>
<comment type="caution">
    <text evidence="4">The sequence shown here is derived from an EMBL/GenBank/DDBJ whole genome shotgun (WGS) entry which is preliminary data.</text>
</comment>
<organism evidence="4 5">
    <name type="scientific">Dyella ginsengisoli</name>
    <dbReference type="NCBI Taxonomy" id="363848"/>
    <lineage>
        <taxon>Bacteria</taxon>
        <taxon>Pseudomonadati</taxon>
        <taxon>Pseudomonadota</taxon>
        <taxon>Gammaproteobacteria</taxon>
        <taxon>Lysobacterales</taxon>
        <taxon>Rhodanobacteraceae</taxon>
        <taxon>Dyella</taxon>
    </lineage>
</organism>
<feature type="domain" description="N-acetyltransferase" evidence="3">
    <location>
        <begin position="32"/>
        <end position="179"/>
    </location>
</feature>
<evidence type="ECO:0000259" key="3">
    <source>
        <dbReference type="PROSITE" id="PS51186"/>
    </source>
</evidence>
<gene>
    <name evidence="4" type="ORF">ISP17_00630</name>
</gene>
<dbReference type="PANTHER" id="PTHR43420:SF12">
    <property type="entry name" value="N-ACETYLTRANSFERASE DOMAIN-CONTAINING PROTEIN"/>
    <property type="match status" value="1"/>
</dbReference>
<dbReference type="InterPro" id="IPR016181">
    <property type="entry name" value="Acyl_CoA_acyltransferase"/>
</dbReference>
<dbReference type="Proteomes" id="UP001620460">
    <property type="component" value="Unassembled WGS sequence"/>
</dbReference>